<evidence type="ECO:0000256" key="9">
    <source>
        <dbReference type="ARBA" id="ARBA00023268"/>
    </source>
</evidence>
<feature type="domain" description="Fe2OG dioxygenase" evidence="17">
    <location>
        <begin position="208"/>
        <end position="311"/>
    </location>
</feature>
<evidence type="ECO:0000256" key="7">
    <source>
        <dbReference type="ARBA" id="ARBA00022884"/>
    </source>
</evidence>
<evidence type="ECO:0000256" key="8">
    <source>
        <dbReference type="ARBA" id="ARBA00023004"/>
    </source>
</evidence>
<evidence type="ECO:0000256" key="12">
    <source>
        <dbReference type="ARBA" id="ARBA00049786"/>
    </source>
</evidence>
<dbReference type="EMBL" id="AP028909">
    <property type="protein sequence ID" value="BES89412.1"/>
    <property type="molecule type" value="Genomic_DNA"/>
</dbReference>
<keyword evidence="7 14" id="KW-0694">RNA-binding</keyword>
<dbReference type="SUPFAM" id="SSF51197">
    <property type="entry name" value="Clavaminate synthase-like"/>
    <property type="match status" value="1"/>
</dbReference>
<evidence type="ECO:0000256" key="10">
    <source>
        <dbReference type="ARBA" id="ARBA00034996"/>
    </source>
</evidence>
<dbReference type="SMART" id="SM00360">
    <property type="entry name" value="RRM"/>
    <property type="match status" value="1"/>
</dbReference>
<evidence type="ECO:0000256" key="14">
    <source>
        <dbReference type="PROSITE-ProRule" id="PRU00176"/>
    </source>
</evidence>
<evidence type="ECO:0000256" key="11">
    <source>
        <dbReference type="ARBA" id="ARBA00045506"/>
    </source>
</evidence>
<dbReference type="Proteomes" id="UP001307889">
    <property type="component" value="Chromosome 1"/>
</dbReference>
<gene>
    <name evidence="18" type="ORF">NTJ_02219</name>
</gene>
<comment type="similarity">
    <text evidence="2">Belongs to the alkB family.</text>
</comment>
<name>A0ABN7AAT4_9HEMI</name>
<dbReference type="InterPro" id="IPR000504">
    <property type="entry name" value="RRM_dom"/>
</dbReference>
<evidence type="ECO:0000256" key="5">
    <source>
        <dbReference type="ARBA" id="ARBA00022679"/>
    </source>
</evidence>
<dbReference type="SUPFAM" id="SSF54928">
    <property type="entry name" value="RNA-binding domain, RBD"/>
    <property type="match status" value="1"/>
</dbReference>
<evidence type="ECO:0000313" key="18">
    <source>
        <dbReference type="EMBL" id="BES89412.1"/>
    </source>
</evidence>
<evidence type="ECO:0000256" key="13">
    <source>
        <dbReference type="ARBA" id="ARBA00049802"/>
    </source>
</evidence>
<feature type="domain" description="RRM" evidence="16">
    <location>
        <begin position="36"/>
        <end position="113"/>
    </location>
</feature>
<keyword evidence="6" id="KW-0862">Zinc</keyword>
<comment type="function">
    <text evidence="11">Catalyzes the methylation of 5-carboxymethyl uridine to 5-methylcarboxymethyl uridine at the wobble position of the anticodon loop in tRNA via its methyltransferase domain. Catalyzes the last step in the formation of 5-methylcarboxymethyl uridine at the wobble position of the anticodon loop in target tRNA. Has a preference for tRNA(Arg) and tRNA(Glu), and does not bind tRNA(Lys). Binds tRNA and catalyzes the iron and alpha-ketoglutarate dependent hydroxylation of 5-methylcarboxymethyl uridine at the wobble position of the anticodon loop in tRNA via its dioxygenase domain, giving rise to 5-(S)-methoxycarbonylhydroxymethyluridine; has a preference for tRNA(Gly). Required for normal survival after DNA damage. May inhibit apoptosis and promote cell survival and angiogenesis.</text>
</comment>
<proteinExistence type="inferred from homology"/>
<dbReference type="EC" id="2.1.1.229" evidence="3"/>
<dbReference type="InterPro" id="IPR012677">
    <property type="entry name" value="Nucleotide-bd_a/b_plait_sf"/>
</dbReference>
<comment type="catalytic activity">
    <reaction evidence="10">
        <text>5-(carboxymethyl)uridine(34) in tRNA + S-adenosyl-L-methionine = 5-(2-methoxy-2-oxoethyl)uridine(34) in tRNA + S-adenosyl-L-homocysteine</text>
        <dbReference type="Rhea" id="RHEA:43208"/>
        <dbReference type="Rhea" id="RHEA-COMP:10407"/>
        <dbReference type="Rhea" id="RHEA-COMP:10408"/>
        <dbReference type="ChEBI" id="CHEBI:57856"/>
        <dbReference type="ChEBI" id="CHEBI:59789"/>
        <dbReference type="ChEBI" id="CHEBI:74851"/>
        <dbReference type="ChEBI" id="CHEBI:74882"/>
        <dbReference type="EC" id="2.1.1.229"/>
    </reaction>
</comment>
<keyword evidence="19" id="KW-1185">Reference proteome</keyword>
<dbReference type="Gene3D" id="2.60.120.590">
    <property type="entry name" value="Alpha-ketoglutarate-dependent dioxygenase AlkB-like"/>
    <property type="match status" value="1"/>
</dbReference>
<dbReference type="InterPro" id="IPR005123">
    <property type="entry name" value="Oxoglu/Fe-dep_dioxygenase_dom"/>
</dbReference>
<dbReference type="InterPro" id="IPR029063">
    <property type="entry name" value="SAM-dependent_MTases_sf"/>
</dbReference>
<keyword evidence="9" id="KW-0511">Multifunctional enzyme</keyword>
<keyword evidence="8" id="KW-0408">Iron</keyword>
<dbReference type="Gene3D" id="3.40.50.150">
    <property type="entry name" value="Vaccinia Virus protein VP39"/>
    <property type="match status" value="1"/>
</dbReference>
<evidence type="ECO:0000256" key="2">
    <source>
        <dbReference type="ARBA" id="ARBA00007879"/>
    </source>
</evidence>
<sequence length="595" mass="66880">MSGRQVSSSKLNKKMAKYTSILQKLYGMSPASLPSQTIMVCNAGLSLGLNKEDLLEVFGGFGKIAEILMISKESHAFIEYFTVDDAEECFRRCNGKIVVPKVKGPLYLMFLESFPKIENTEVFQTPPGCYVFEDFISVSEEQILLDCVKESLEAGGDLKQRRVAHFGYEFIYGKNDIDKDNPLERGIPTECAFVRDRLTSRGFDLGWDPDQLTVNHYFPGQGIPAHVDTHSAFEDPILSLSLSSDTVMEFKRPGSHYMVVLPRRSLLVMSGESRYAWTHSIAARKNDIVLNGGLHTKERGVRVSFTFRRIRKTPCDCDFHQFCDSRLSRSIAAELEPSTLEGQFVHKVYEDISDHFSQTRHKPWPAVLDLVKSLDVGSVLLDVGCGNCKYFGHAKQIFEVGSDHSAGLLNISHDRGFQTVRNNCLSLPIRDGVIDCVICIAVIHHLSSSERRIHSVSEILRVLSDSGKALIYVWAKDQKYKGRTSNYLKYGKKNNDHPVTDEQADGTQKAQKEPKVNLPVHVNGTDFSQSQNDVLVPWKLKTTSSSEPASTFLRYYHVFDEGELDLLCEKAGAKILKTYYDNGNWCCLIAKAKVT</sequence>
<dbReference type="SUPFAM" id="SSF53335">
    <property type="entry name" value="S-adenosyl-L-methionine-dependent methyltransferases"/>
    <property type="match status" value="1"/>
</dbReference>
<dbReference type="Pfam" id="PF08241">
    <property type="entry name" value="Methyltransf_11"/>
    <property type="match status" value="1"/>
</dbReference>
<accession>A0ABN7AAT4</accession>
<protein>
    <recommendedName>
        <fullName evidence="3">tRNA (carboxymethyluridine(34)-5-O)-methyltransferase</fullName>
        <ecNumber evidence="3">2.1.1.229</ecNumber>
    </recommendedName>
    <alternativeName>
        <fullName evidence="12">Alkylated DNA repair protein alkB homolog 8</fullName>
    </alternativeName>
    <alternativeName>
        <fullName evidence="13">S-adenosyl-L-methionine-dependent tRNA methyltransferase ALKBH8</fullName>
    </alternativeName>
</protein>
<dbReference type="PANTHER" id="PTHR13069">
    <property type="entry name" value="ALKYLATED DNA REPAIR PROTEIN ALKB HOMOLOG 8"/>
    <property type="match status" value="1"/>
</dbReference>
<evidence type="ECO:0000259" key="17">
    <source>
        <dbReference type="PROSITE" id="PS51471"/>
    </source>
</evidence>
<reference evidence="18 19" key="1">
    <citation type="submission" date="2023-09" db="EMBL/GenBank/DDBJ databases">
        <title>Nesidiocoris tenuis whole genome shotgun sequence.</title>
        <authorList>
            <person name="Shibata T."/>
            <person name="Shimoda M."/>
            <person name="Kobayashi T."/>
            <person name="Uehara T."/>
        </authorList>
    </citation>
    <scope>NUCLEOTIDE SEQUENCE [LARGE SCALE GENOMIC DNA]</scope>
    <source>
        <strain evidence="18 19">Japan</strain>
    </source>
</reference>
<evidence type="ECO:0000256" key="4">
    <source>
        <dbReference type="ARBA" id="ARBA00022603"/>
    </source>
</evidence>
<dbReference type="InterPro" id="IPR035979">
    <property type="entry name" value="RBD_domain_sf"/>
</dbReference>
<dbReference type="Pfam" id="PF13532">
    <property type="entry name" value="2OG-FeII_Oxy_2"/>
    <property type="match status" value="1"/>
</dbReference>
<dbReference type="PROSITE" id="PS51471">
    <property type="entry name" value="FE2OG_OXY"/>
    <property type="match status" value="1"/>
</dbReference>
<evidence type="ECO:0000256" key="1">
    <source>
        <dbReference type="ARBA" id="ARBA00001954"/>
    </source>
</evidence>
<dbReference type="InterPro" id="IPR013216">
    <property type="entry name" value="Methyltransf_11"/>
</dbReference>
<organism evidence="18 19">
    <name type="scientific">Nesidiocoris tenuis</name>
    <dbReference type="NCBI Taxonomy" id="355587"/>
    <lineage>
        <taxon>Eukaryota</taxon>
        <taxon>Metazoa</taxon>
        <taxon>Ecdysozoa</taxon>
        <taxon>Arthropoda</taxon>
        <taxon>Hexapoda</taxon>
        <taxon>Insecta</taxon>
        <taxon>Pterygota</taxon>
        <taxon>Neoptera</taxon>
        <taxon>Paraneoptera</taxon>
        <taxon>Hemiptera</taxon>
        <taxon>Heteroptera</taxon>
        <taxon>Panheteroptera</taxon>
        <taxon>Cimicomorpha</taxon>
        <taxon>Miridae</taxon>
        <taxon>Dicyphina</taxon>
        <taxon>Nesidiocoris</taxon>
    </lineage>
</organism>
<evidence type="ECO:0000313" key="19">
    <source>
        <dbReference type="Proteomes" id="UP001307889"/>
    </source>
</evidence>
<dbReference type="PANTHER" id="PTHR13069:SF21">
    <property type="entry name" value="ALKYLATED DNA REPAIR PROTEIN ALKB HOMOLOG 8"/>
    <property type="match status" value="1"/>
</dbReference>
<evidence type="ECO:0000256" key="15">
    <source>
        <dbReference type="SAM" id="MobiDB-lite"/>
    </source>
</evidence>
<evidence type="ECO:0000259" key="16">
    <source>
        <dbReference type="PROSITE" id="PS50102"/>
    </source>
</evidence>
<dbReference type="InterPro" id="IPR051422">
    <property type="entry name" value="AlkB_tRNA_MeTrf/Diox"/>
</dbReference>
<evidence type="ECO:0000256" key="3">
    <source>
        <dbReference type="ARBA" id="ARBA00012808"/>
    </source>
</evidence>
<dbReference type="Gene3D" id="3.30.70.330">
    <property type="match status" value="1"/>
</dbReference>
<feature type="region of interest" description="Disordered" evidence="15">
    <location>
        <begin position="491"/>
        <end position="513"/>
    </location>
</feature>
<dbReference type="InterPro" id="IPR027450">
    <property type="entry name" value="AlkB-like"/>
</dbReference>
<keyword evidence="5" id="KW-0808">Transferase</keyword>
<dbReference type="InterPro" id="IPR037151">
    <property type="entry name" value="AlkB-like_sf"/>
</dbReference>
<evidence type="ECO:0000256" key="6">
    <source>
        <dbReference type="ARBA" id="ARBA00022833"/>
    </source>
</evidence>
<dbReference type="Pfam" id="PF00076">
    <property type="entry name" value="RRM_1"/>
    <property type="match status" value="1"/>
</dbReference>
<keyword evidence="4" id="KW-0489">Methyltransferase</keyword>
<dbReference type="PROSITE" id="PS50102">
    <property type="entry name" value="RRM"/>
    <property type="match status" value="1"/>
</dbReference>
<comment type="cofactor">
    <cofactor evidence="1">
        <name>Fe(2+)</name>
        <dbReference type="ChEBI" id="CHEBI:29033"/>
    </cofactor>
</comment>